<protein>
    <submittedName>
        <fullName evidence="1">Uncharacterized protein</fullName>
    </submittedName>
</protein>
<dbReference type="PROSITE" id="PS00141">
    <property type="entry name" value="ASP_PROTEASE"/>
    <property type="match status" value="1"/>
</dbReference>
<organism evidence="1 2">
    <name type="scientific">Synaphobranchus kaupii</name>
    <name type="common">Kaup's arrowtooth eel</name>
    <dbReference type="NCBI Taxonomy" id="118154"/>
    <lineage>
        <taxon>Eukaryota</taxon>
        <taxon>Metazoa</taxon>
        <taxon>Chordata</taxon>
        <taxon>Craniata</taxon>
        <taxon>Vertebrata</taxon>
        <taxon>Euteleostomi</taxon>
        <taxon>Actinopterygii</taxon>
        <taxon>Neopterygii</taxon>
        <taxon>Teleostei</taxon>
        <taxon>Anguilliformes</taxon>
        <taxon>Synaphobranchidae</taxon>
        <taxon>Synaphobranchus</taxon>
    </lineage>
</organism>
<evidence type="ECO:0000313" key="1">
    <source>
        <dbReference type="EMBL" id="KAJ8332650.1"/>
    </source>
</evidence>
<dbReference type="AlphaFoldDB" id="A0A9Q1E5V2"/>
<dbReference type="GO" id="GO:0006508">
    <property type="term" value="P:proteolysis"/>
    <property type="evidence" value="ECO:0007669"/>
    <property type="project" value="InterPro"/>
</dbReference>
<dbReference type="InterPro" id="IPR001969">
    <property type="entry name" value="Aspartic_peptidase_AS"/>
</dbReference>
<name>A0A9Q1E5V2_SYNKA</name>
<reference evidence="1" key="1">
    <citation type="journal article" date="2023" name="Science">
        <title>Genome structures resolve the early diversification of teleost fishes.</title>
        <authorList>
            <person name="Parey E."/>
            <person name="Louis A."/>
            <person name="Montfort J."/>
            <person name="Bouchez O."/>
            <person name="Roques C."/>
            <person name="Iampietro C."/>
            <person name="Lluch J."/>
            <person name="Castinel A."/>
            <person name="Donnadieu C."/>
            <person name="Desvignes T."/>
            <person name="Floi Bucao C."/>
            <person name="Jouanno E."/>
            <person name="Wen M."/>
            <person name="Mejri S."/>
            <person name="Dirks R."/>
            <person name="Jansen H."/>
            <person name="Henkel C."/>
            <person name="Chen W.J."/>
            <person name="Zahm M."/>
            <person name="Cabau C."/>
            <person name="Klopp C."/>
            <person name="Thompson A.W."/>
            <person name="Robinson-Rechavi M."/>
            <person name="Braasch I."/>
            <person name="Lecointre G."/>
            <person name="Bobe J."/>
            <person name="Postlethwait J.H."/>
            <person name="Berthelot C."/>
            <person name="Roest Crollius H."/>
            <person name="Guiguen Y."/>
        </authorList>
    </citation>
    <scope>NUCLEOTIDE SEQUENCE</scope>
    <source>
        <strain evidence="1">WJC10195</strain>
    </source>
</reference>
<comment type="caution">
    <text evidence="1">The sequence shown here is derived from an EMBL/GenBank/DDBJ whole genome shotgun (WGS) entry which is preliminary data.</text>
</comment>
<dbReference type="Proteomes" id="UP001152622">
    <property type="component" value="Unassembled WGS sequence"/>
</dbReference>
<dbReference type="EMBL" id="JAINUF010000025">
    <property type="protein sequence ID" value="KAJ8332650.1"/>
    <property type="molecule type" value="Genomic_DNA"/>
</dbReference>
<dbReference type="Gene3D" id="4.10.60.10">
    <property type="entry name" value="Zinc finger, CCHC-type"/>
    <property type="match status" value="1"/>
</dbReference>
<evidence type="ECO:0000313" key="2">
    <source>
        <dbReference type="Proteomes" id="UP001152622"/>
    </source>
</evidence>
<gene>
    <name evidence="1" type="ORF">SKAU_G00424390</name>
</gene>
<accession>A0A9Q1E5V2</accession>
<proteinExistence type="predicted"/>
<keyword evidence="2" id="KW-1185">Reference proteome</keyword>
<dbReference type="OrthoDB" id="2286242at2759"/>
<dbReference type="GO" id="GO:0004190">
    <property type="term" value="F:aspartic-type endopeptidase activity"/>
    <property type="evidence" value="ECO:0007669"/>
    <property type="project" value="InterPro"/>
</dbReference>
<sequence length="178" mass="18419">MSIHVISKVNKVESALECAASLATSSDSLALATAAGALASQPPLPHASADSSGESILLASQSRDRIHQPCGNCGSPTHNSRAQTCPARGKTCSNCGKLNNFHKVCRSAPARSPQPPTTIIHNVSTGRLPFKTCSVTVGDVTLPLLLDTGATVSLLNLATCTRFFSHESMGPPSTTLRG</sequence>